<evidence type="ECO:0000256" key="2">
    <source>
        <dbReference type="ARBA" id="ARBA00007801"/>
    </source>
</evidence>
<dbReference type="SUPFAM" id="SSF51905">
    <property type="entry name" value="FAD/NAD(P)-binding domain"/>
    <property type="match status" value="1"/>
</dbReference>
<gene>
    <name evidence="12" type="ORF">SLS56_002551</name>
</gene>
<dbReference type="Pfam" id="PF00441">
    <property type="entry name" value="Acyl-CoA_dh_1"/>
    <property type="match status" value="1"/>
</dbReference>
<dbReference type="Gene3D" id="1.10.540.10">
    <property type="entry name" value="Acyl-CoA dehydrogenase/oxidase, N-terminal domain"/>
    <property type="match status" value="1"/>
</dbReference>
<feature type="domain" description="Acyl-CoA oxidase/dehydrogenase middle" evidence="10">
    <location>
        <begin position="160"/>
        <end position="258"/>
    </location>
</feature>
<dbReference type="SUPFAM" id="SSF56645">
    <property type="entry name" value="Acyl-CoA dehydrogenase NM domain-like"/>
    <property type="match status" value="1"/>
</dbReference>
<comment type="similarity">
    <text evidence="3">Belongs to the acyl-CoA dehydrogenase family.</text>
</comment>
<evidence type="ECO:0000259" key="10">
    <source>
        <dbReference type="Pfam" id="PF02770"/>
    </source>
</evidence>
<dbReference type="Gene3D" id="3.40.30.20">
    <property type="match status" value="1"/>
</dbReference>
<evidence type="ECO:0000259" key="8">
    <source>
        <dbReference type="Pfam" id="PF00441"/>
    </source>
</evidence>
<keyword evidence="6" id="KW-0560">Oxidoreductase</keyword>
<feature type="region of interest" description="Disordered" evidence="7">
    <location>
        <begin position="885"/>
        <end position="912"/>
    </location>
</feature>
<organism evidence="12 13">
    <name type="scientific">Neofusicoccum ribis</name>
    <dbReference type="NCBI Taxonomy" id="45134"/>
    <lineage>
        <taxon>Eukaryota</taxon>
        <taxon>Fungi</taxon>
        <taxon>Dikarya</taxon>
        <taxon>Ascomycota</taxon>
        <taxon>Pezizomycotina</taxon>
        <taxon>Dothideomycetes</taxon>
        <taxon>Dothideomycetes incertae sedis</taxon>
        <taxon>Botryosphaeriales</taxon>
        <taxon>Botryosphaeriaceae</taxon>
        <taxon>Neofusicoccum</taxon>
    </lineage>
</organism>
<reference evidence="12 13" key="1">
    <citation type="submission" date="2024-02" db="EMBL/GenBank/DDBJ databases">
        <title>De novo assembly and annotation of 12 fungi associated with fruit tree decline syndrome in Ontario, Canada.</title>
        <authorList>
            <person name="Sulman M."/>
            <person name="Ellouze W."/>
            <person name="Ilyukhin E."/>
        </authorList>
    </citation>
    <scope>NUCLEOTIDE SEQUENCE [LARGE SCALE GENOMIC DNA]</scope>
    <source>
        <strain evidence="12 13">M1-105</strain>
    </source>
</reference>
<dbReference type="InterPro" id="IPR002938">
    <property type="entry name" value="FAD-bd"/>
</dbReference>
<dbReference type="SUPFAM" id="SSF54373">
    <property type="entry name" value="FAD-linked reductases, C-terminal domain"/>
    <property type="match status" value="1"/>
</dbReference>
<keyword evidence="13" id="KW-1185">Reference proteome</keyword>
<protein>
    <submittedName>
        <fullName evidence="12">Uncharacterized protein</fullName>
    </submittedName>
</protein>
<evidence type="ECO:0000313" key="13">
    <source>
        <dbReference type="Proteomes" id="UP001521116"/>
    </source>
</evidence>
<dbReference type="Pfam" id="PF01494">
    <property type="entry name" value="FAD_binding_3"/>
    <property type="match status" value="1"/>
</dbReference>
<dbReference type="InterPro" id="IPR038220">
    <property type="entry name" value="PHOX_C_sf"/>
</dbReference>
<dbReference type="PANTHER" id="PTHR43004:SF5">
    <property type="entry name" value="FAD-BINDING DOMAIN-CONTAINING PROTEIN"/>
    <property type="match status" value="1"/>
</dbReference>
<comment type="caution">
    <text evidence="12">The sequence shown here is derived from an EMBL/GenBank/DDBJ whole genome shotgun (WGS) entry which is preliminary data.</text>
</comment>
<dbReference type="Gene3D" id="3.30.9.10">
    <property type="entry name" value="D-Amino Acid Oxidase, subunit A, domain 2"/>
    <property type="match status" value="1"/>
</dbReference>
<feature type="domain" description="Phenol hydroxylase-like C-terminal dimerisation" evidence="11">
    <location>
        <begin position="1011"/>
        <end position="1069"/>
    </location>
</feature>
<feature type="domain" description="Acyl-CoA dehydrogenase/oxidase C-terminal" evidence="8">
    <location>
        <begin position="270"/>
        <end position="372"/>
    </location>
</feature>
<evidence type="ECO:0000256" key="1">
    <source>
        <dbReference type="ARBA" id="ARBA00001974"/>
    </source>
</evidence>
<evidence type="ECO:0000256" key="4">
    <source>
        <dbReference type="ARBA" id="ARBA00022630"/>
    </source>
</evidence>
<dbReference type="InterPro" id="IPR009075">
    <property type="entry name" value="AcylCo_DH/oxidase_C"/>
</dbReference>
<dbReference type="Proteomes" id="UP001521116">
    <property type="component" value="Unassembled WGS sequence"/>
</dbReference>
<evidence type="ECO:0000256" key="3">
    <source>
        <dbReference type="ARBA" id="ARBA00009347"/>
    </source>
</evidence>
<dbReference type="InterPro" id="IPR036250">
    <property type="entry name" value="AcylCo_DH-like_C"/>
</dbReference>
<evidence type="ECO:0000256" key="5">
    <source>
        <dbReference type="ARBA" id="ARBA00022827"/>
    </source>
</evidence>
<comment type="cofactor">
    <cofactor evidence="1">
        <name>FAD</name>
        <dbReference type="ChEBI" id="CHEBI:57692"/>
    </cofactor>
</comment>
<keyword evidence="5" id="KW-0274">FAD</keyword>
<evidence type="ECO:0000256" key="7">
    <source>
        <dbReference type="SAM" id="MobiDB-lite"/>
    </source>
</evidence>
<dbReference type="InterPro" id="IPR036188">
    <property type="entry name" value="FAD/NAD-bd_sf"/>
</dbReference>
<dbReference type="InterPro" id="IPR009100">
    <property type="entry name" value="AcylCoA_DH/oxidase_NM_dom_sf"/>
</dbReference>
<feature type="domain" description="FAD-binding" evidence="9">
    <location>
        <begin position="457"/>
        <end position="823"/>
    </location>
</feature>
<dbReference type="SUPFAM" id="SSF52833">
    <property type="entry name" value="Thioredoxin-like"/>
    <property type="match status" value="1"/>
</dbReference>
<dbReference type="PANTHER" id="PTHR43004">
    <property type="entry name" value="TRK SYSTEM POTASSIUM UPTAKE PROTEIN"/>
    <property type="match status" value="1"/>
</dbReference>
<dbReference type="Gene3D" id="2.40.110.10">
    <property type="entry name" value="Butyryl-CoA Dehydrogenase, subunit A, domain 2"/>
    <property type="match status" value="1"/>
</dbReference>
<evidence type="ECO:0000313" key="12">
    <source>
        <dbReference type="EMBL" id="KAL1633960.1"/>
    </source>
</evidence>
<dbReference type="InterPro" id="IPR046373">
    <property type="entry name" value="Acyl-CoA_Oxase/DH_mid-dom_sf"/>
</dbReference>
<proteinExistence type="inferred from homology"/>
<name>A0ABR3T328_9PEZI</name>
<dbReference type="Gene3D" id="3.50.50.60">
    <property type="entry name" value="FAD/NAD(P)-binding domain"/>
    <property type="match status" value="1"/>
</dbReference>
<dbReference type="EMBL" id="JAJVDC020000018">
    <property type="protein sequence ID" value="KAL1633960.1"/>
    <property type="molecule type" value="Genomic_DNA"/>
</dbReference>
<dbReference type="InterPro" id="IPR036249">
    <property type="entry name" value="Thioredoxin-like_sf"/>
</dbReference>
<dbReference type="Pfam" id="PF07976">
    <property type="entry name" value="Phe_hydrox_dim"/>
    <property type="match status" value="1"/>
</dbReference>
<keyword evidence="4" id="KW-0285">Flavoprotein</keyword>
<dbReference type="CDD" id="cd00567">
    <property type="entry name" value="ACAD"/>
    <property type="match status" value="1"/>
</dbReference>
<dbReference type="Gene3D" id="1.20.140.10">
    <property type="entry name" value="Butyryl-CoA Dehydrogenase, subunit A, domain 3"/>
    <property type="match status" value="1"/>
</dbReference>
<evidence type="ECO:0000256" key="6">
    <source>
        <dbReference type="ARBA" id="ARBA00023002"/>
    </source>
</evidence>
<dbReference type="InterPro" id="IPR037069">
    <property type="entry name" value="AcylCoA_DH/ox_N_sf"/>
</dbReference>
<dbReference type="SUPFAM" id="SSF47203">
    <property type="entry name" value="Acyl-CoA dehydrogenase C-terminal domain-like"/>
    <property type="match status" value="1"/>
</dbReference>
<sequence length="1081" mass="116896">MTSPTPATLTSALPPDLTAYLSKLDAFIADTILPLQARDDNIRFFDHRREHSRTDWDGHGLPRPEWEALLAEATRLADAAGFWRFALPAAHGGAAGSNLWMAAIREHLAAKGLGLFNDLQNEHSVVGNFPDAVMVLAFGDAAQQRDLVGGRLRGDVRITFGLTEPGHGSDATWMETRAVAEERGGRAGWRIDGRKMWQTGMHRATHCFVFARTGGRDGGAKGITCFVVPRETEGIKVESYEWTLNMPTDHATVSFTNVWVPDSAILGPVGNGLAIAQAFVHENRIRQAASSLGAAVYCINESVAYANSRKPFGKPLSANQAIQFPLVELATQAEMLRLLIRATAAEMDQMPQPEIESKLSHKVAMCNYFANRITEGSEEIQMRKVALHLFGLGSSGKKEVKLVFQTETSQIGSRKYFRSVFNASSTENRVVEATSKKQEAKAANERPQSTMADLQHVDVLIVGGGPVGLITAYQLARTLPGPMTSRIKIIEKHAKSAQDAYGRAITLFPRTSEMLDQLGLADALAQQCFACRETASYDCRGGGEEVREGGRGAWAFMEEMAKDSAWGFSLVLRQKYQERIFRAALRRLGVVLDAPVELVGLEIDEAVAPGGYRVTAALKDGATGQSYAVRCKYLVGADGGRSTVRRALDIPFDGHSSEDKWVRIDGEVRTNVPKPRSYAAIESPTHGNVLWAALDHGATRIGFAFTAARQEKYAVFDEAAAVQEAIAAVAPFSLSFTRVDWWTIYVVGQRVARRFSTPDHCVFLAGDSCHTHSSGAAQGMNTGIHDAVNLGWKLSLVLRGLADPAALLPTYERERRPNVQKLIAYDKAIARLMTMQLPEDWTGDPHADPNAVLGDVMTSAATFSSGLGISYDADAASLLSVHHHPASLPQTPAPSVPSHFIPPGHRAPDAPLRKPGSLEPTRLHRETPNLALFHVVAFVGDPAATAPALRAFRAALDPRLLFRRPDLPARYVTVSAAAGPSVFEVLGGRPALGSEDADDEEGDGDWEGRGRAFFDVEDAGGPVAHRRFGVDVARGAVYVLRPDGWVGTVLPLGEEAAAGLEAYFEGFLVGGGGGVGEKARL</sequence>
<accession>A0ABR3T328</accession>
<dbReference type="Pfam" id="PF02770">
    <property type="entry name" value="Acyl-CoA_dh_M"/>
    <property type="match status" value="1"/>
</dbReference>
<dbReference type="InterPro" id="IPR012941">
    <property type="entry name" value="Phe_hydrox_C_dim_dom"/>
</dbReference>
<dbReference type="PRINTS" id="PR00420">
    <property type="entry name" value="RNGMNOXGNASE"/>
</dbReference>
<comment type="similarity">
    <text evidence="2">Belongs to the PheA/TfdB FAD monooxygenase family.</text>
</comment>
<dbReference type="InterPro" id="IPR006091">
    <property type="entry name" value="Acyl-CoA_Oxase/DH_mid-dom"/>
</dbReference>
<dbReference type="InterPro" id="IPR050641">
    <property type="entry name" value="RIFMO-like"/>
</dbReference>
<evidence type="ECO:0000259" key="11">
    <source>
        <dbReference type="Pfam" id="PF07976"/>
    </source>
</evidence>
<evidence type="ECO:0000259" key="9">
    <source>
        <dbReference type="Pfam" id="PF01494"/>
    </source>
</evidence>